<evidence type="ECO:0008006" key="2">
    <source>
        <dbReference type="Google" id="ProtNLM"/>
    </source>
</evidence>
<dbReference type="EMBL" id="UINC01113353">
    <property type="protein sequence ID" value="SVC82898.1"/>
    <property type="molecule type" value="Genomic_DNA"/>
</dbReference>
<protein>
    <recommendedName>
        <fullName evidence="2">FAD dependent oxidoreductase domain-containing protein</fullName>
    </recommendedName>
</protein>
<proteinExistence type="predicted"/>
<dbReference type="Gene3D" id="3.50.50.60">
    <property type="entry name" value="FAD/NAD(P)-binding domain"/>
    <property type="match status" value="1"/>
</dbReference>
<organism evidence="1">
    <name type="scientific">marine metagenome</name>
    <dbReference type="NCBI Taxonomy" id="408172"/>
    <lineage>
        <taxon>unclassified sequences</taxon>
        <taxon>metagenomes</taxon>
        <taxon>ecological metagenomes</taxon>
    </lineage>
</organism>
<evidence type="ECO:0000313" key="1">
    <source>
        <dbReference type="EMBL" id="SVC82898.1"/>
    </source>
</evidence>
<dbReference type="InterPro" id="IPR036188">
    <property type="entry name" value="FAD/NAD-bd_sf"/>
</dbReference>
<gene>
    <name evidence="1" type="ORF">METZ01_LOCUS335752</name>
</gene>
<name>A0A382QD73_9ZZZZ</name>
<reference evidence="1" key="1">
    <citation type="submission" date="2018-05" db="EMBL/GenBank/DDBJ databases">
        <authorList>
            <person name="Lanie J.A."/>
            <person name="Ng W.-L."/>
            <person name="Kazmierczak K.M."/>
            <person name="Andrzejewski T.M."/>
            <person name="Davidsen T.M."/>
            <person name="Wayne K.J."/>
            <person name="Tettelin H."/>
            <person name="Glass J.I."/>
            <person name="Rusch D."/>
            <person name="Podicherti R."/>
            <person name="Tsui H.-C.T."/>
            <person name="Winkler M.E."/>
        </authorList>
    </citation>
    <scope>NUCLEOTIDE SEQUENCE</scope>
</reference>
<dbReference type="SUPFAM" id="SSF51905">
    <property type="entry name" value="FAD/NAD(P)-binding domain"/>
    <property type="match status" value="1"/>
</dbReference>
<dbReference type="AlphaFoldDB" id="A0A382QD73"/>
<feature type="non-terminal residue" evidence="1">
    <location>
        <position position="1"/>
    </location>
</feature>
<sequence length="33" mass="3135">VNCISADTVIIGGGLHGGSAAVHLASRGVSCIV</sequence>
<accession>A0A382QD73</accession>
<feature type="non-terminal residue" evidence="1">
    <location>
        <position position="33"/>
    </location>
</feature>